<dbReference type="InterPro" id="IPR052940">
    <property type="entry name" value="Carb_Esterase_6"/>
</dbReference>
<evidence type="ECO:0000313" key="6">
    <source>
        <dbReference type="EMBL" id="ORY57323.1"/>
    </source>
</evidence>
<dbReference type="SUPFAM" id="SSF64571">
    <property type="entry name" value="Cellulose docking domain, dockering"/>
    <property type="match status" value="1"/>
</dbReference>
<sequence>MRANIAITTIVSASLAFISMVSAEPDPNFHIYLAFGQSNMEGQAKIEDQDLVNIPGDRFKILATPRMNRCNGRVMGEWYDAVPPLASCAGKLGPVDYFGRTMVENLPQNIRVGAAIVAVAGCSIQLFEKDRYQDYEVPDWMQGRVDYFDGNPYARLVEMGKKAQEVGVIKGILLHQGESNEGEEDWPERVKAIYDDLLLQLNLKAEDVPLLAGEVVQTEEGGMCGSHNEIIAKLPEVIPTAHIISSRGLDHQGDNLHFSSESYRILGQRYAETINTTMIEEATTIPVPESSTSETTTTTTTTTNTTIANENENECWAEALGYPCCTGRKEVLLVDDDSDTDECYEVLAIDYNGQWSTENGHWCGITNENTIC</sequence>
<evidence type="ECO:0000313" key="7">
    <source>
        <dbReference type="Proteomes" id="UP000193920"/>
    </source>
</evidence>
<dbReference type="Pfam" id="PF03629">
    <property type="entry name" value="SASA"/>
    <property type="match status" value="1"/>
</dbReference>
<keyword evidence="1 4" id="KW-0732">Signal</keyword>
<dbReference type="EMBL" id="MCOG01000070">
    <property type="protein sequence ID" value="ORY57323.1"/>
    <property type="molecule type" value="Genomic_DNA"/>
</dbReference>
<comment type="caution">
    <text evidence="6">The sequence shown here is derived from an EMBL/GenBank/DDBJ whole genome shotgun (WGS) entry which is preliminary data.</text>
</comment>
<name>A0A1Y2DDG2_9FUNG</name>
<feature type="signal peptide" evidence="4">
    <location>
        <begin position="1"/>
        <end position="23"/>
    </location>
</feature>
<dbReference type="AlphaFoldDB" id="A0A1Y2DDG2"/>
<dbReference type="Gene3D" id="3.40.50.1110">
    <property type="entry name" value="SGNH hydrolase"/>
    <property type="match status" value="1"/>
</dbReference>
<dbReference type="InterPro" id="IPR009034">
    <property type="entry name" value="Dockerin_dom_fun_sf"/>
</dbReference>
<dbReference type="PANTHER" id="PTHR31988">
    <property type="entry name" value="ESTERASE, PUTATIVE (DUF303)-RELATED"/>
    <property type="match status" value="1"/>
</dbReference>
<dbReference type="STRING" id="1754190.A0A1Y2DDG2"/>
<evidence type="ECO:0000256" key="4">
    <source>
        <dbReference type="SAM" id="SignalP"/>
    </source>
</evidence>
<dbReference type="SUPFAM" id="SSF52266">
    <property type="entry name" value="SGNH hydrolase"/>
    <property type="match status" value="1"/>
</dbReference>
<proteinExistence type="predicted"/>
<dbReference type="InterPro" id="IPR005181">
    <property type="entry name" value="SASA"/>
</dbReference>
<feature type="chain" id="PRO_5013367887" description="CBM10 domain-containing protein" evidence="4">
    <location>
        <begin position="24"/>
        <end position="372"/>
    </location>
</feature>
<dbReference type="InterPro" id="IPR002883">
    <property type="entry name" value="CBM10/Dockerin_dom"/>
</dbReference>
<reference evidence="6 7" key="1">
    <citation type="submission" date="2016-08" db="EMBL/GenBank/DDBJ databases">
        <title>A Parts List for Fungal Cellulosomes Revealed by Comparative Genomics.</title>
        <authorList>
            <consortium name="DOE Joint Genome Institute"/>
            <person name="Haitjema C.H."/>
            <person name="Gilmore S.P."/>
            <person name="Henske J.K."/>
            <person name="Solomon K.V."/>
            <person name="De Groot R."/>
            <person name="Kuo A."/>
            <person name="Mondo S.J."/>
            <person name="Salamov A.A."/>
            <person name="Labutti K."/>
            <person name="Zhao Z."/>
            <person name="Chiniquy J."/>
            <person name="Barry K."/>
            <person name="Brewer H.M."/>
            <person name="Purvine S.O."/>
            <person name="Wright A.T."/>
            <person name="Boxma B."/>
            <person name="Van Alen T."/>
            <person name="Hackstein J.H."/>
            <person name="Baker S.E."/>
            <person name="Grigoriev I.V."/>
            <person name="O'Malley M.A."/>
        </authorList>
    </citation>
    <scope>NUCLEOTIDE SEQUENCE [LARGE SCALE GENOMIC DNA]</scope>
    <source>
        <strain evidence="6 7">G1</strain>
    </source>
</reference>
<dbReference type="Pfam" id="PF02013">
    <property type="entry name" value="CBM_10"/>
    <property type="match status" value="1"/>
</dbReference>
<accession>A0A1Y2DDG2</accession>
<keyword evidence="3" id="KW-0378">Hydrolase</keyword>
<dbReference type="PROSITE" id="PS51763">
    <property type="entry name" value="CBM10"/>
    <property type="match status" value="1"/>
</dbReference>
<feature type="domain" description="CBM10" evidence="5">
    <location>
        <begin position="314"/>
        <end position="366"/>
    </location>
</feature>
<dbReference type="PANTHER" id="PTHR31988:SF19">
    <property type="entry name" value="9-O-ACETYL-N-ACETYLNEURAMINIC ACID DEACETYLASE-RELATED"/>
    <property type="match status" value="1"/>
</dbReference>
<dbReference type="InterPro" id="IPR036514">
    <property type="entry name" value="SGNH_hydro_sf"/>
</dbReference>
<evidence type="ECO:0000256" key="1">
    <source>
        <dbReference type="ARBA" id="ARBA00022729"/>
    </source>
</evidence>
<evidence type="ECO:0000259" key="5">
    <source>
        <dbReference type="PROSITE" id="PS51763"/>
    </source>
</evidence>
<dbReference type="Proteomes" id="UP000193920">
    <property type="component" value="Unassembled WGS sequence"/>
</dbReference>
<dbReference type="Gene3D" id="3.90.1220.10">
    <property type="entry name" value="Cellulose docking domain, dockering"/>
    <property type="match status" value="2"/>
</dbReference>
<evidence type="ECO:0000256" key="3">
    <source>
        <dbReference type="ARBA" id="ARBA00022801"/>
    </source>
</evidence>
<dbReference type="OrthoDB" id="1487282at2759"/>
<evidence type="ECO:0000256" key="2">
    <source>
        <dbReference type="ARBA" id="ARBA00022737"/>
    </source>
</evidence>
<keyword evidence="2" id="KW-0677">Repeat</keyword>
<keyword evidence="7" id="KW-1185">Reference proteome</keyword>
<dbReference type="GO" id="GO:0016787">
    <property type="term" value="F:hydrolase activity"/>
    <property type="evidence" value="ECO:0007669"/>
    <property type="project" value="UniProtKB-KW"/>
</dbReference>
<gene>
    <name evidence="6" type="ORF">LY90DRAFT_644786</name>
</gene>
<protein>
    <recommendedName>
        <fullName evidence="5">CBM10 domain-containing protein</fullName>
    </recommendedName>
</protein>
<organism evidence="6 7">
    <name type="scientific">Neocallimastix californiae</name>
    <dbReference type="NCBI Taxonomy" id="1754190"/>
    <lineage>
        <taxon>Eukaryota</taxon>
        <taxon>Fungi</taxon>
        <taxon>Fungi incertae sedis</taxon>
        <taxon>Chytridiomycota</taxon>
        <taxon>Chytridiomycota incertae sedis</taxon>
        <taxon>Neocallimastigomycetes</taxon>
        <taxon>Neocallimastigales</taxon>
        <taxon>Neocallimastigaceae</taxon>
        <taxon>Neocallimastix</taxon>
    </lineage>
</organism>